<evidence type="ECO:0000256" key="4">
    <source>
        <dbReference type="SAM" id="Phobius"/>
    </source>
</evidence>
<keyword evidence="6" id="KW-1185">Reference proteome</keyword>
<dbReference type="Pfam" id="PF11022">
    <property type="entry name" value="ATP19"/>
    <property type="match status" value="1"/>
</dbReference>
<keyword evidence="2" id="KW-0496">Mitochondrion</keyword>
<dbReference type="PANTHER" id="PTHR28074:SF1">
    <property type="entry name" value="ATP SYNTHASE SUBUNIT K, MITOCHONDRIAL"/>
    <property type="match status" value="1"/>
</dbReference>
<dbReference type="GO" id="GO:0015986">
    <property type="term" value="P:proton motive force-driven ATP synthesis"/>
    <property type="evidence" value="ECO:0007669"/>
    <property type="project" value="TreeGrafter"/>
</dbReference>
<gene>
    <name evidence="5" type="ORF">BGW36DRAFT_306472</name>
</gene>
<evidence type="ECO:0008006" key="7">
    <source>
        <dbReference type="Google" id="ProtNLM"/>
    </source>
</evidence>
<keyword evidence="3 4" id="KW-0472">Membrane</keyword>
<evidence type="ECO:0000313" key="5">
    <source>
        <dbReference type="EMBL" id="KAH8690861.1"/>
    </source>
</evidence>
<organism evidence="5 6">
    <name type="scientific">Talaromyces proteolyticus</name>
    <dbReference type="NCBI Taxonomy" id="1131652"/>
    <lineage>
        <taxon>Eukaryota</taxon>
        <taxon>Fungi</taxon>
        <taxon>Dikarya</taxon>
        <taxon>Ascomycota</taxon>
        <taxon>Pezizomycotina</taxon>
        <taxon>Eurotiomycetes</taxon>
        <taxon>Eurotiomycetidae</taxon>
        <taxon>Eurotiales</taxon>
        <taxon>Trichocomaceae</taxon>
        <taxon>Talaromyces</taxon>
        <taxon>Talaromyces sect. Bacilispori</taxon>
    </lineage>
</organism>
<comment type="caution">
    <text evidence="5">The sequence shown here is derived from an EMBL/GenBank/DDBJ whole genome shotgun (WGS) entry which is preliminary data.</text>
</comment>
<sequence length="72" mass="7782">MVVYYELAGRKVGSHVLSMGVLGALFAGSWLATRGGSDKKELGPPINAGSKDEEKFIQDFLKSVEGEEKSKH</sequence>
<keyword evidence="4" id="KW-0812">Transmembrane</keyword>
<reference evidence="5" key="1">
    <citation type="submission" date="2021-12" db="EMBL/GenBank/DDBJ databases">
        <title>Convergent genome expansion in fungi linked to evolution of root-endophyte symbiosis.</title>
        <authorList>
            <consortium name="DOE Joint Genome Institute"/>
            <person name="Ke Y.-H."/>
            <person name="Bonito G."/>
            <person name="Liao H.-L."/>
            <person name="Looney B."/>
            <person name="Rojas-Flechas A."/>
            <person name="Nash J."/>
            <person name="Hameed K."/>
            <person name="Schadt C."/>
            <person name="Martin F."/>
            <person name="Crous P.W."/>
            <person name="Miettinen O."/>
            <person name="Magnuson J.K."/>
            <person name="Labbe J."/>
            <person name="Jacobson D."/>
            <person name="Doktycz M.J."/>
            <person name="Veneault-Fourrey C."/>
            <person name="Kuo A."/>
            <person name="Mondo S."/>
            <person name="Calhoun S."/>
            <person name="Riley R."/>
            <person name="Ohm R."/>
            <person name="LaButti K."/>
            <person name="Andreopoulos B."/>
            <person name="Pangilinan J."/>
            <person name="Nolan M."/>
            <person name="Tritt A."/>
            <person name="Clum A."/>
            <person name="Lipzen A."/>
            <person name="Daum C."/>
            <person name="Barry K."/>
            <person name="Grigoriev I.V."/>
            <person name="Vilgalys R."/>
        </authorList>
    </citation>
    <scope>NUCLEOTIDE SEQUENCE</scope>
    <source>
        <strain evidence="5">PMI_201</strain>
    </source>
</reference>
<dbReference type="EMBL" id="JAJTJA010000013">
    <property type="protein sequence ID" value="KAH8690861.1"/>
    <property type="molecule type" value="Genomic_DNA"/>
</dbReference>
<feature type="transmembrane region" description="Helical" evidence="4">
    <location>
        <begin position="12"/>
        <end position="32"/>
    </location>
</feature>
<dbReference type="GO" id="GO:0031966">
    <property type="term" value="C:mitochondrial membrane"/>
    <property type="evidence" value="ECO:0007669"/>
    <property type="project" value="UniProtKB-SubCell"/>
</dbReference>
<proteinExistence type="predicted"/>
<keyword evidence="4" id="KW-1133">Transmembrane helix</keyword>
<evidence type="ECO:0000256" key="1">
    <source>
        <dbReference type="ARBA" id="ARBA00004325"/>
    </source>
</evidence>
<evidence type="ECO:0000313" key="6">
    <source>
        <dbReference type="Proteomes" id="UP001201262"/>
    </source>
</evidence>
<dbReference type="GeneID" id="70242440"/>
<dbReference type="AlphaFoldDB" id="A0AAD4PTJ1"/>
<comment type="subcellular location">
    <subcellularLocation>
        <location evidence="1">Mitochondrion membrane</location>
    </subcellularLocation>
</comment>
<dbReference type="RefSeq" id="XP_046067057.1">
    <property type="nucleotide sequence ID" value="XM_046212153.1"/>
</dbReference>
<dbReference type="Proteomes" id="UP001201262">
    <property type="component" value="Unassembled WGS sequence"/>
</dbReference>
<accession>A0AAD4PTJ1</accession>
<dbReference type="PANTHER" id="PTHR28074">
    <property type="entry name" value="ATP SYNTHASE SUBUNIT K, MITOCHONDRIAL"/>
    <property type="match status" value="1"/>
</dbReference>
<dbReference type="InterPro" id="IPR021278">
    <property type="entry name" value="ATP19"/>
</dbReference>
<protein>
    <recommendedName>
        <fullName evidence="7">ATP synthase subunit K, mitochondrial</fullName>
    </recommendedName>
</protein>
<name>A0AAD4PTJ1_9EURO</name>
<evidence type="ECO:0000256" key="2">
    <source>
        <dbReference type="ARBA" id="ARBA00023128"/>
    </source>
</evidence>
<evidence type="ECO:0000256" key="3">
    <source>
        <dbReference type="ARBA" id="ARBA00023136"/>
    </source>
</evidence>